<dbReference type="RefSeq" id="WP_196988179.1">
    <property type="nucleotide sequence ID" value="NZ_JADWYS010000001.1"/>
</dbReference>
<feature type="domain" description="IclR-ED" evidence="5">
    <location>
        <begin position="87"/>
        <end position="274"/>
    </location>
</feature>
<dbReference type="SMART" id="SM00346">
    <property type="entry name" value="HTH_ICLR"/>
    <property type="match status" value="1"/>
</dbReference>
<dbReference type="Gene3D" id="3.30.450.40">
    <property type="match status" value="1"/>
</dbReference>
<keyword evidence="7" id="KW-1185">Reference proteome</keyword>
<evidence type="ECO:0000259" key="5">
    <source>
        <dbReference type="PROSITE" id="PS51078"/>
    </source>
</evidence>
<dbReference type="PANTHER" id="PTHR30136">
    <property type="entry name" value="HELIX-TURN-HELIX TRANSCRIPTIONAL REGULATOR, ICLR FAMILY"/>
    <property type="match status" value="1"/>
</dbReference>
<evidence type="ECO:0000256" key="2">
    <source>
        <dbReference type="ARBA" id="ARBA00023125"/>
    </source>
</evidence>
<comment type="caution">
    <text evidence="6">The sequence shown here is derived from an EMBL/GenBank/DDBJ whole genome shotgun (WGS) entry which is preliminary data.</text>
</comment>
<dbReference type="GO" id="GO:0045892">
    <property type="term" value="P:negative regulation of DNA-templated transcription"/>
    <property type="evidence" value="ECO:0007669"/>
    <property type="project" value="TreeGrafter"/>
</dbReference>
<dbReference type="InterPro" id="IPR029016">
    <property type="entry name" value="GAF-like_dom_sf"/>
</dbReference>
<dbReference type="EMBL" id="JADWYS010000001">
    <property type="protein sequence ID" value="MBG9390440.1"/>
    <property type="molecule type" value="Genomic_DNA"/>
</dbReference>
<keyword evidence="3" id="KW-0804">Transcription</keyword>
<gene>
    <name evidence="6" type="ORF">I5803_20590</name>
</gene>
<evidence type="ECO:0000256" key="3">
    <source>
        <dbReference type="ARBA" id="ARBA00023163"/>
    </source>
</evidence>
<proteinExistence type="predicted"/>
<dbReference type="InterPro" id="IPR036390">
    <property type="entry name" value="WH_DNA-bd_sf"/>
</dbReference>
<dbReference type="PANTHER" id="PTHR30136:SF24">
    <property type="entry name" value="HTH-TYPE TRANSCRIPTIONAL REPRESSOR ALLR"/>
    <property type="match status" value="1"/>
</dbReference>
<dbReference type="InterPro" id="IPR050707">
    <property type="entry name" value="HTH_MetabolicPath_Reg"/>
</dbReference>
<evidence type="ECO:0000256" key="1">
    <source>
        <dbReference type="ARBA" id="ARBA00023015"/>
    </source>
</evidence>
<accession>A0A931MJM0</accession>
<dbReference type="PROSITE" id="PS51078">
    <property type="entry name" value="ICLR_ED"/>
    <property type="match status" value="1"/>
</dbReference>
<dbReference type="InterPro" id="IPR005471">
    <property type="entry name" value="Tscrpt_reg_IclR_N"/>
</dbReference>
<dbReference type="InterPro" id="IPR036388">
    <property type="entry name" value="WH-like_DNA-bd_sf"/>
</dbReference>
<dbReference type="GO" id="GO:0003677">
    <property type="term" value="F:DNA binding"/>
    <property type="evidence" value="ECO:0007669"/>
    <property type="project" value="UniProtKB-KW"/>
</dbReference>
<reference evidence="6" key="1">
    <citation type="submission" date="2020-11" db="EMBL/GenBank/DDBJ databases">
        <title>Bacterial whole genome sequence for Caenimonas sp. DR4.4.</title>
        <authorList>
            <person name="Le V."/>
            <person name="Ko S.-R."/>
            <person name="Ahn C.-Y."/>
            <person name="Oh H.-M."/>
        </authorList>
    </citation>
    <scope>NUCLEOTIDE SEQUENCE</scope>
    <source>
        <strain evidence="6">DR4.4</strain>
    </source>
</reference>
<evidence type="ECO:0000313" key="6">
    <source>
        <dbReference type="EMBL" id="MBG9390440.1"/>
    </source>
</evidence>
<dbReference type="Proteomes" id="UP000651050">
    <property type="component" value="Unassembled WGS sequence"/>
</dbReference>
<dbReference type="Pfam" id="PF01614">
    <property type="entry name" value="IclR_C"/>
    <property type="match status" value="1"/>
</dbReference>
<dbReference type="PROSITE" id="PS51077">
    <property type="entry name" value="HTH_ICLR"/>
    <property type="match status" value="1"/>
</dbReference>
<name>A0A931MJM0_9BURK</name>
<dbReference type="AlphaFoldDB" id="A0A931MJM0"/>
<evidence type="ECO:0000313" key="7">
    <source>
        <dbReference type="Proteomes" id="UP000651050"/>
    </source>
</evidence>
<sequence>MKNTEHVSPQAADAPGRTVAVKPRINSVARAINIMLEIAGSDQGLSAKEISERLEIERQTVYHLLHTLSALRVVTRDEHRKYRVGLNVGMLSAAFRRQFSAPIYLHPIVSALAEATGETCYAVGWCEEEIVTLAVVHGVNAVASAEVPHGQYTDAHARASGKLLLALAPLSRSYEYLQRRYPLSPRTGKTLTDRAQLEAEFRCIRADRFSMDDEEFEEGVCCMAIPLEGGHSPYAIALSAPAERMRAQKDDYLQLARRIARGDISPPTKSRSNA</sequence>
<dbReference type="InterPro" id="IPR014757">
    <property type="entry name" value="Tscrpt_reg_IclR_C"/>
</dbReference>
<dbReference type="SUPFAM" id="SSF55781">
    <property type="entry name" value="GAF domain-like"/>
    <property type="match status" value="1"/>
</dbReference>
<dbReference type="Pfam" id="PF09339">
    <property type="entry name" value="HTH_IclR"/>
    <property type="match status" value="1"/>
</dbReference>
<keyword evidence="2" id="KW-0238">DNA-binding</keyword>
<dbReference type="Gene3D" id="1.10.10.10">
    <property type="entry name" value="Winged helix-like DNA-binding domain superfamily/Winged helix DNA-binding domain"/>
    <property type="match status" value="1"/>
</dbReference>
<feature type="domain" description="HTH iclR-type" evidence="4">
    <location>
        <begin position="25"/>
        <end position="86"/>
    </location>
</feature>
<dbReference type="SUPFAM" id="SSF46785">
    <property type="entry name" value="Winged helix' DNA-binding domain"/>
    <property type="match status" value="1"/>
</dbReference>
<organism evidence="6 7">
    <name type="scientific">Caenimonas aquaedulcis</name>
    <dbReference type="NCBI Taxonomy" id="2793270"/>
    <lineage>
        <taxon>Bacteria</taxon>
        <taxon>Pseudomonadati</taxon>
        <taxon>Pseudomonadota</taxon>
        <taxon>Betaproteobacteria</taxon>
        <taxon>Burkholderiales</taxon>
        <taxon>Comamonadaceae</taxon>
        <taxon>Caenimonas</taxon>
    </lineage>
</organism>
<protein>
    <submittedName>
        <fullName evidence="6">IclR family transcriptional regulator</fullName>
    </submittedName>
</protein>
<dbReference type="GO" id="GO:0003700">
    <property type="term" value="F:DNA-binding transcription factor activity"/>
    <property type="evidence" value="ECO:0007669"/>
    <property type="project" value="TreeGrafter"/>
</dbReference>
<evidence type="ECO:0000259" key="4">
    <source>
        <dbReference type="PROSITE" id="PS51077"/>
    </source>
</evidence>
<keyword evidence="1" id="KW-0805">Transcription regulation</keyword>